<accession>A0ABR3WWN1</accession>
<keyword evidence="2" id="KW-1185">Reference proteome</keyword>
<dbReference type="InterPro" id="IPR034660">
    <property type="entry name" value="DinB/YfiT-like"/>
</dbReference>
<reference evidence="1 2" key="1">
    <citation type="journal article" date="2024" name="Commun. Biol.">
        <title>Comparative genomic analysis of thermophilic fungi reveals convergent evolutionary adaptations and gene losses.</title>
        <authorList>
            <person name="Steindorff A.S."/>
            <person name="Aguilar-Pontes M.V."/>
            <person name="Robinson A.J."/>
            <person name="Andreopoulos B."/>
            <person name="LaButti K."/>
            <person name="Kuo A."/>
            <person name="Mondo S."/>
            <person name="Riley R."/>
            <person name="Otillar R."/>
            <person name="Haridas S."/>
            <person name="Lipzen A."/>
            <person name="Grimwood J."/>
            <person name="Schmutz J."/>
            <person name="Clum A."/>
            <person name="Reid I.D."/>
            <person name="Moisan M.C."/>
            <person name="Butler G."/>
            <person name="Nguyen T.T.M."/>
            <person name="Dewar K."/>
            <person name="Conant G."/>
            <person name="Drula E."/>
            <person name="Henrissat B."/>
            <person name="Hansel C."/>
            <person name="Singer S."/>
            <person name="Hutchinson M.I."/>
            <person name="de Vries R.P."/>
            <person name="Natvig D.O."/>
            <person name="Powell A.J."/>
            <person name="Tsang A."/>
            <person name="Grigoriev I.V."/>
        </authorList>
    </citation>
    <scope>NUCLEOTIDE SEQUENCE [LARGE SCALE GENOMIC DNA]</scope>
    <source>
        <strain evidence="1 2">ATCC 24622</strain>
    </source>
</reference>
<dbReference type="PANTHER" id="PTHR36922:SF1">
    <property type="entry name" value="DUF1993 DOMAIN-CONTAINING PROTEIN"/>
    <property type="match status" value="1"/>
</dbReference>
<proteinExistence type="predicted"/>
<comment type="caution">
    <text evidence="1">The sequence shown here is derived from an EMBL/GenBank/DDBJ whole genome shotgun (WGS) entry which is preliminary data.</text>
</comment>
<dbReference type="PANTHER" id="PTHR36922">
    <property type="entry name" value="BLL2446 PROTEIN"/>
    <property type="match status" value="1"/>
</dbReference>
<dbReference type="SUPFAM" id="SSF109854">
    <property type="entry name" value="DinB/YfiT-like putative metalloenzymes"/>
    <property type="match status" value="1"/>
</dbReference>
<dbReference type="Pfam" id="PF09351">
    <property type="entry name" value="DUF1993"/>
    <property type="match status" value="1"/>
</dbReference>
<evidence type="ECO:0000313" key="1">
    <source>
        <dbReference type="EMBL" id="KAL1867739.1"/>
    </source>
</evidence>
<name>A0ABR3WWN1_9PEZI</name>
<evidence type="ECO:0000313" key="2">
    <source>
        <dbReference type="Proteomes" id="UP001586593"/>
    </source>
</evidence>
<organism evidence="1 2">
    <name type="scientific">Phialemonium thermophilum</name>
    <dbReference type="NCBI Taxonomy" id="223376"/>
    <lineage>
        <taxon>Eukaryota</taxon>
        <taxon>Fungi</taxon>
        <taxon>Dikarya</taxon>
        <taxon>Ascomycota</taxon>
        <taxon>Pezizomycotina</taxon>
        <taxon>Sordariomycetes</taxon>
        <taxon>Sordariomycetidae</taxon>
        <taxon>Cephalothecales</taxon>
        <taxon>Cephalothecaceae</taxon>
        <taxon>Phialemonium</taxon>
    </lineage>
</organism>
<protein>
    <recommendedName>
        <fullName evidence="3">DUF1993 domain-containing protein</fullName>
    </recommendedName>
</protein>
<dbReference type="EMBL" id="JAZHXJ010000233">
    <property type="protein sequence ID" value="KAL1867739.1"/>
    <property type="molecule type" value="Genomic_DNA"/>
</dbReference>
<dbReference type="Proteomes" id="UP001586593">
    <property type="component" value="Unassembled WGS sequence"/>
</dbReference>
<sequence>MSDFTFYDGSIALIERALHSLLAILNKAAQHPDAASFPGARLADDMKPLTFQVHTVCDLARKTVFRLTGAPVQPLEDKEQTMAELIAKTESALALVKTVDPKQIQEAAGRQVELGLGAKGSVNLSGKGYVLGFALPNVFFHLQTAYAILRMKGVPLGKADYLESFMQPVLP</sequence>
<dbReference type="Gene3D" id="1.20.120.450">
    <property type="entry name" value="dinb family like domain"/>
    <property type="match status" value="1"/>
</dbReference>
<gene>
    <name evidence="1" type="ORF">VTK73DRAFT_4024</name>
</gene>
<dbReference type="InterPro" id="IPR018531">
    <property type="entry name" value="DUF1993"/>
</dbReference>
<evidence type="ECO:0008006" key="3">
    <source>
        <dbReference type="Google" id="ProtNLM"/>
    </source>
</evidence>